<evidence type="ECO:0000313" key="4">
    <source>
        <dbReference type="Proteomes" id="UP001165561"/>
    </source>
</evidence>
<feature type="domain" description="RNA helicase HrpA C-terminal" evidence="2">
    <location>
        <begin position="1"/>
        <end position="570"/>
    </location>
</feature>
<sequence length="573" mass="61896">PEHVVSARHFDSWWKTAQRTDPELLTFTTELLVPDAGAVSSADFPSTWRQGDLTLPLTYQFEPGTHADGVTVHVPVAVLGRLRPDGFDWMVPGLAGELATATIRSLPKKVRRELVPAPDVAQQVLGRLPAWEEVAPAPPGAPSYREAFAAAVRELRGVEIPDDAWDEDNLPDHLRMTFRVLSDRGAVLSESKSLLALQRELAPQTADAVRGAVRGAVAQAMAEAQRAVGQPSDGRAATGAGAAGGGATGATDAPDVAGTGPGRRPGPLPEQEDLTTWPDVPDGVIPAVVETTGPQGLLIRGYPALVEVPGRGKQPPTVALRVLADAGEQVRAHRTGLRRLVLTETALSTSRVTTRWTGTEALTLAAGPYRSTEELVADVQLAATGALVDAWVSEHGGRPVRAADSYRQLVAHVRRHLEEEVHRVVGRLVTVLAEQRELEQAIKEATSMHLLNTLTDVRDQVARLVHPGFVSATPPDRLVHLPRYLRAARRRLERAQQNVHQDADLAWRVGELQDAYESAVQAAGRSAPDPARDAALEEVRWLIEELRVSFFAQQLGTPVKVSEKRIRKVLAGL</sequence>
<keyword evidence="4" id="KW-1185">Reference proteome</keyword>
<feature type="compositionally biased region" description="Low complexity" evidence="1">
    <location>
        <begin position="249"/>
        <end position="258"/>
    </location>
</feature>
<reference evidence="3" key="1">
    <citation type="submission" date="2023-02" db="EMBL/GenBank/DDBJ databases">
        <title>Georgenia sp.10Sc9-8, isolated from a soil sample collected from the Taklamakan desert.</title>
        <authorList>
            <person name="Liu S."/>
        </authorList>
    </citation>
    <scope>NUCLEOTIDE SEQUENCE</scope>
    <source>
        <strain evidence="3">10Sc9-8</strain>
    </source>
</reference>
<organism evidence="3 4">
    <name type="scientific">Georgenia halotolerans</name>
    <dbReference type="NCBI Taxonomy" id="3028317"/>
    <lineage>
        <taxon>Bacteria</taxon>
        <taxon>Bacillati</taxon>
        <taxon>Actinomycetota</taxon>
        <taxon>Actinomycetes</taxon>
        <taxon>Micrococcales</taxon>
        <taxon>Bogoriellaceae</taxon>
        <taxon>Georgenia</taxon>
    </lineage>
</organism>
<protein>
    <submittedName>
        <fullName evidence="3">DUF3418 domain-containing protein</fullName>
    </submittedName>
</protein>
<dbReference type="Proteomes" id="UP001165561">
    <property type="component" value="Unassembled WGS sequence"/>
</dbReference>
<feature type="non-terminal residue" evidence="3">
    <location>
        <position position="1"/>
    </location>
</feature>
<evidence type="ECO:0000313" key="3">
    <source>
        <dbReference type="EMBL" id="MDD9206962.1"/>
    </source>
</evidence>
<name>A0ABT5TY10_9MICO</name>
<gene>
    <name evidence="3" type="ORF">PU560_10860</name>
</gene>
<accession>A0ABT5TY10</accession>
<evidence type="ECO:0000259" key="2">
    <source>
        <dbReference type="Pfam" id="PF11898"/>
    </source>
</evidence>
<dbReference type="InterPro" id="IPR024590">
    <property type="entry name" value="HrpA_C"/>
</dbReference>
<comment type="caution">
    <text evidence="3">The sequence shown here is derived from an EMBL/GenBank/DDBJ whole genome shotgun (WGS) entry which is preliminary data.</text>
</comment>
<evidence type="ECO:0000256" key="1">
    <source>
        <dbReference type="SAM" id="MobiDB-lite"/>
    </source>
</evidence>
<feature type="region of interest" description="Disordered" evidence="1">
    <location>
        <begin position="224"/>
        <end position="278"/>
    </location>
</feature>
<dbReference type="Pfam" id="PF11898">
    <property type="entry name" value="DUF3418"/>
    <property type="match status" value="1"/>
</dbReference>
<dbReference type="EMBL" id="JARACI010001014">
    <property type="protein sequence ID" value="MDD9206962.1"/>
    <property type="molecule type" value="Genomic_DNA"/>
</dbReference>
<proteinExistence type="predicted"/>
<feature type="compositionally biased region" description="Low complexity" evidence="1">
    <location>
        <begin position="224"/>
        <end position="240"/>
    </location>
</feature>